<organism evidence="1 2">
    <name type="scientific">Triticum turgidum subsp. durum</name>
    <name type="common">Durum wheat</name>
    <name type="synonym">Triticum durum</name>
    <dbReference type="NCBI Taxonomy" id="4567"/>
    <lineage>
        <taxon>Eukaryota</taxon>
        <taxon>Viridiplantae</taxon>
        <taxon>Streptophyta</taxon>
        <taxon>Embryophyta</taxon>
        <taxon>Tracheophyta</taxon>
        <taxon>Spermatophyta</taxon>
        <taxon>Magnoliopsida</taxon>
        <taxon>Liliopsida</taxon>
        <taxon>Poales</taxon>
        <taxon>Poaceae</taxon>
        <taxon>BOP clade</taxon>
        <taxon>Pooideae</taxon>
        <taxon>Triticodae</taxon>
        <taxon>Triticeae</taxon>
        <taxon>Triticinae</taxon>
        <taxon>Triticum</taxon>
    </lineage>
</organism>
<dbReference type="AlphaFoldDB" id="A0A9R0ZSG5"/>
<protein>
    <submittedName>
        <fullName evidence="1">Uncharacterized protein</fullName>
    </submittedName>
</protein>
<keyword evidence="2" id="KW-1185">Reference proteome</keyword>
<dbReference type="OMA" id="NSESCHH"/>
<dbReference type="Proteomes" id="UP000324705">
    <property type="component" value="Chromosome 7B"/>
</dbReference>
<evidence type="ECO:0000313" key="2">
    <source>
        <dbReference type="Proteomes" id="UP000324705"/>
    </source>
</evidence>
<evidence type="ECO:0000313" key="1">
    <source>
        <dbReference type="EMBL" id="VAI83072.1"/>
    </source>
</evidence>
<dbReference type="Gramene" id="TRITD7Bv1G012290.1">
    <property type="protein sequence ID" value="TRITD7Bv1G012290.1"/>
    <property type="gene ID" value="TRITD7Bv1G012290"/>
</dbReference>
<sequence>MPKLDEDWNIDWFPKLQDLKIQNCPELMLVAHIPWTETLCRVNINDVKLLVMLGYNSESSYLSITGKDDLQSLDQVISFSKLTGLEELTLKKCPPLESKHLLMLTSLKTLVAEGLNGVVGLGGEGDVEWQHPVEHLVVQESRSASGKDLTELLSHLPRLSQLRIIKCEITQLAVGVDLQHTTSVTTSEVEQEKEDDGLLLFPAHLSDSLRQLVIEECPELVLVDTPSTSVPARGGGGLQALRSLQRLQIRFSPKSSPSLQVLEISGAEGMETLEQLSNLTSLIQLELWYCGEDLRCKGLGPLLTAGGQLRELTVLGSARFFAGWDHNPRRVLQDEGGEEQELQQLVSTPSSSKLHKLWTDDPVGLLAAPIHSFLSLTHMCLRGDEKTERFTKGQEDTLHLLASLQQLMFDAFGKLQQLPEGLHKLTNLNKLVVWSCPVVRSLPKDGLPKSLQELDVSYCGNEELKQ</sequence>
<dbReference type="SUPFAM" id="SSF52058">
    <property type="entry name" value="L domain-like"/>
    <property type="match status" value="1"/>
</dbReference>
<accession>A0A9R0ZSG5</accession>
<proteinExistence type="predicted"/>
<dbReference type="InterPro" id="IPR032675">
    <property type="entry name" value="LRR_dom_sf"/>
</dbReference>
<dbReference type="PANTHER" id="PTHR36766">
    <property type="entry name" value="PLANT BROAD-SPECTRUM MILDEW RESISTANCE PROTEIN RPW8"/>
    <property type="match status" value="1"/>
</dbReference>
<reference evidence="1 2" key="1">
    <citation type="submission" date="2017-09" db="EMBL/GenBank/DDBJ databases">
        <authorList>
            <consortium name="International Durum Wheat Genome Sequencing Consortium (IDWGSC)"/>
            <person name="Milanesi L."/>
        </authorList>
    </citation>
    <scope>NUCLEOTIDE SEQUENCE [LARGE SCALE GENOMIC DNA]</scope>
    <source>
        <strain evidence="2">cv. Svevo</strain>
    </source>
</reference>
<dbReference type="EMBL" id="LT934124">
    <property type="protein sequence ID" value="VAI83072.1"/>
    <property type="molecule type" value="Genomic_DNA"/>
</dbReference>
<gene>
    <name evidence="1" type="ORF">TRITD_7Bv1G012290</name>
</gene>
<dbReference type="PANTHER" id="PTHR36766:SF70">
    <property type="entry name" value="DISEASE RESISTANCE PROTEIN RGA4"/>
    <property type="match status" value="1"/>
</dbReference>
<dbReference type="Gene3D" id="3.80.10.10">
    <property type="entry name" value="Ribonuclease Inhibitor"/>
    <property type="match status" value="2"/>
</dbReference>
<name>A0A9R0ZSG5_TRITD</name>